<dbReference type="Gene3D" id="2.170.300.10">
    <property type="entry name" value="Tie2 ligand-binding domain superfamily"/>
    <property type="match status" value="1"/>
</dbReference>
<reference evidence="4" key="2">
    <citation type="submission" date="2025-08" db="UniProtKB">
        <authorList>
            <consortium name="Ensembl"/>
        </authorList>
    </citation>
    <scope>IDENTIFICATION</scope>
</reference>
<name>H2ZY59_LATCH</name>
<evidence type="ECO:0000259" key="3">
    <source>
        <dbReference type="PROSITE" id="PS50026"/>
    </source>
</evidence>
<feature type="disulfide bond" evidence="1">
    <location>
        <begin position="423"/>
        <end position="432"/>
    </location>
</feature>
<protein>
    <submittedName>
        <fullName evidence="4">N-acetylglucosamine-1-phosphodiester alpha-N-acetylglucosaminidase</fullName>
    </submittedName>
</protein>
<dbReference type="EMBL" id="AFYH01199814">
    <property type="status" value="NOT_ANNOTATED_CDS"/>
    <property type="molecule type" value="Genomic_DNA"/>
</dbReference>
<dbReference type="FunCoup" id="H2ZY59">
    <property type="interactions" value="451"/>
</dbReference>
<evidence type="ECO:0000313" key="5">
    <source>
        <dbReference type="Proteomes" id="UP000008672"/>
    </source>
</evidence>
<dbReference type="STRING" id="7897.ENSLACP00000002330"/>
<dbReference type="HOGENOM" id="CLU_031673_1_0_1"/>
<gene>
    <name evidence="4" type="primary">NAGPA</name>
</gene>
<feature type="transmembrane region" description="Helical" evidence="2">
    <location>
        <begin position="509"/>
        <end position="532"/>
    </location>
</feature>
<dbReference type="GeneTree" id="ENSGT01030000234566"/>
<dbReference type="SMART" id="SM00181">
    <property type="entry name" value="EGF"/>
    <property type="match status" value="3"/>
</dbReference>
<dbReference type="OMA" id="RPCKCEH"/>
<dbReference type="EMBL" id="AFYH01199818">
    <property type="status" value="NOT_ANNOTATED_CDS"/>
    <property type="molecule type" value="Genomic_DNA"/>
</dbReference>
<organism evidence="4 5">
    <name type="scientific">Latimeria chalumnae</name>
    <name type="common">Coelacanth</name>
    <dbReference type="NCBI Taxonomy" id="7897"/>
    <lineage>
        <taxon>Eukaryota</taxon>
        <taxon>Metazoa</taxon>
        <taxon>Chordata</taxon>
        <taxon>Craniata</taxon>
        <taxon>Vertebrata</taxon>
        <taxon>Euteleostomi</taxon>
        <taxon>Coelacanthiformes</taxon>
        <taxon>Coelacanthidae</taxon>
        <taxon>Latimeria</taxon>
    </lineage>
</organism>
<keyword evidence="1" id="KW-1015">Disulfide bond</keyword>
<evidence type="ECO:0000256" key="2">
    <source>
        <dbReference type="SAM" id="Phobius"/>
    </source>
</evidence>
<feature type="domain" description="EGF-like" evidence="3">
    <location>
        <begin position="398"/>
        <end position="433"/>
    </location>
</feature>
<dbReference type="AlphaFoldDB" id="H2ZY59"/>
<dbReference type="PROSITE" id="PS50026">
    <property type="entry name" value="EGF_3"/>
    <property type="match status" value="1"/>
</dbReference>
<dbReference type="Pfam" id="PF09992">
    <property type="entry name" value="NAGPA"/>
    <property type="match status" value="1"/>
</dbReference>
<dbReference type="GO" id="GO:0033299">
    <property type="term" value="P:secretion of lysosomal enzymes"/>
    <property type="evidence" value="ECO:0007669"/>
    <property type="project" value="TreeGrafter"/>
</dbReference>
<dbReference type="Proteomes" id="UP000008672">
    <property type="component" value="Unassembled WGS sequence"/>
</dbReference>
<comment type="caution">
    <text evidence="1">Lacks conserved residue(s) required for the propagation of feature annotation.</text>
</comment>
<dbReference type="eggNOG" id="ENOG502QRY5">
    <property type="taxonomic scope" value="Eukaryota"/>
</dbReference>
<keyword evidence="2" id="KW-1133">Transmembrane helix</keyword>
<dbReference type="PANTHER" id="PTHR40446">
    <property type="entry name" value="N-ACETYLGLUCOSAMINE-1-PHOSPHODIESTER ALPHA-N-ACETYLGLUCOSAMINIDASE"/>
    <property type="match status" value="1"/>
</dbReference>
<dbReference type="EMBL" id="AFYH01199815">
    <property type="status" value="NOT_ANNOTATED_CDS"/>
    <property type="molecule type" value="Genomic_DNA"/>
</dbReference>
<dbReference type="Gene3D" id="2.10.25.10">
    <property type="entry name" value="Laminin"/>
    <property type="match status" value="1"/>
</dbReference>
<dbReference type="InterPro" id="IPR000742">
    <property type="entry name" value="EGF"/>
</dbReference>
<keyword evidence="1" id="KW-0245">EGF-like domain</keyword>
<keyword evidence="2" id="KW-0812">Transmembrane</keyword>
<dbReference type="CDD" id="cd00054">
    <property type="entry name" value="EGF_CA"/>
    <property type="match status" value="1"/>
</dbReference>
<reference evidence="4" key="3">
    <citation type="submission" date="2025-09" db="UniProtKB">
        <authorList>
            <consortium name="Ensembl"/>
        </authorList>
    </citation>
    <scope>IDENTIFICATION</scope>
</reference>
<sequence length="588" mass="65267">EGFCFIYFNTFFFFSFFRNSLNDDLLLPYPPSEHGPRHHHRYVRNCQAVVHGNLTHEIWASNKNTGLPVSTTRVFVSKFDTGEKGRQKVVYGHVTVVNNPSRTVSVLEPGRPGGCSQKLTRTVEETAKYRKCLVAQNGGYFNTVTGECLGNIVSDGKLVHDAKGIQNAQFGIRKDGTLVFGYLSEEDVLDTTNPFIQLVSGVVWLLRNRKVYIKESKIAECDETQKTGDFDKFITVVSARTAVGHDAEGRLILFHADGQTDDRGLTLWELADFLKSLGVVNAINLDGGGSATLVLNGSLASYPSDHCMSDSRWRCPRSISTIVCVHEPDCEPQNCNDHGQCVMGECSCFNFWTGPACNVLDCGLSNCSLHGICTLNGCLCDAGWAGSNCSDVCLAGFYGDGCSKKCDCKNGGTCDHVHGFCTCPAGYYGNFCEQECPLGWYGPSCQQTCKCENMCPCHPETGSCNITYQTELNETLYKAGYCRASQIFVSWKEEFISEKKLHVFTQKSWMIITATLVLLFLISLLGNLIQLYRHKTCSPYSRNGDYYYQPLSEANGKLCDTENAESFSVHQTDKIIQERTFSESTDFL</sequence>
<dbReference type="PANTHER" id="PTHR40446:SF2">
    <property type="entry name" value="N-ACETYLGLUCOSAMINE-1-PHOSPHODIESTER ALPHA-N-ACETYLGLUCOSAMINIDASE"/>
    <property type="match status" value="1"/>
</dbReference>
<dbReference type="InParanoid" id="H2ZY59"/>
<dbReference type="EMBL" id="AFYH01199819">
    <property type="status" value="NOT_ANNOTATED_CDS"/>
    <property type="molecule type" value="Genomic_DNA"/>
</dbReference>
<evidence type="ECO:0000256" key="1">
    <source>
        <dbReference type="PROSITE-ProRule" id="PRU00076"/>
    </source>
</evidence>
<reference evidence="5" key="1">
    <citation type="submission" date="2011-08" db="EMBL/GenBank/DDBJ databases">
        <title>The draft genome of Latimeria chalumnae.</title>
        <authorList>
            <person name="Di Palma F."/>
            <person name="Alfoldi J."/>
            <person name="Johnson J."/>
            <person name="Berlin A."/>
            <person name="Gnerre S."/>
            <person name="Jaffe D."/>
            <person name="MacCallum I."/>
            <person name="Young S."/>
            <person name="Walker B.J."/>
            <person name="Lander E."/>
            <person name="Lindblad-Toh K."/>
        </authorList>
    </citation>
    <scope>NUCLEOTIDE SEQUENCE [LARGE SCALE GENOMIC DNA]</scope>
    <source>
        <strain evidence="5">Wild caught</strain>
    </source>
</reference>
<dbReference type="EMBL" id="AFYH01199816">
    <property type="status" value="NOT_ANNOTATED_CDS"/>
    <property type="molecule type" value="Genomic_DNA"/>
</dbReference>
<evidence type="ECO:0000313" key="4">
    <source>
        <dbReference type="Ensembl" id="ENSLACP00000002330.1"/>
    </source>
</evidence>
<keyword evidence="5" id="KW-1185">Reference proteome</keyword>
<dbReference type="InterPro" id="IPR018711">
    <property type="entry name" value="NAGPA"/>
</dbReference>
<dbReference type="PROSITE" id="PS00022">
    <property type="entry name" value="EGF_1"/>
    <property type="match status" value="2"/>
</dbReference>
<dbReference type="EMBL" id="AFYH01199817">
    <property type="status" value="NOT_ANNOTATED_CDS"/>
    <property type="molecule type" value="Genomic_DNA"/>
</dbReference>
<dbReference type="EMBL" id="AFYH01199821">
    <property type="status" value="NOT_ANNOTATED_CDS"/>
    <property type="molecule type" value="Genomic_DNA"/>
</dbReference>
<proteinExistence type="predicted"/>
<dbReference type="Pfam" id="PF23106">
    <property type="entry name" value="EGF_Teneurin"/>
    <property type="match status" value="1"/>
</dbReference>
<keyword evidence="2" id="KW-0472">Membrane</keyword>
<dbReference type="EMBL" id="AFYH01199820">
    <property type="status" value="NOT_ANNOTATED_CDS"/>
    <property type="molecule type" value="Genomic_DNA"/>
</dbReference>
<dbReference type="Ensembl" id="ENSLACT00000002348.1">
    <property type="protein sequence ID" value="ENSLACP00000002330.1"/>
    <property type="gene ID" value="ENSLACG00000002081.1"/>
</dbReference>
<accession>H2ZY59</accession>